<protein>
    <recommendedName>
        <fullName evidence="1">Bacterial alpha-2-macroglobulin MG10 domain-containing protein</fullName>
    </recommendedName>
</protein>
<evidence type="ECO:0000259" key="1">
    <source>
        <dbReference type="Pfam" id="PF17973"/>
    </source>
</evidence>
<comment type="caution">
    <text evidence="2">The sequence shown here is derived from an EMBL/GenBank/DDBJ whole genome shotgun (WGS) entry which is preliminary data.</text>
</comment>
<accession>A0A645F105</accession>
<name>A0A645F105_9ZZZZ</name>
<dbReference type="Pfam" id="PF17973">
    <property type="entry name" value="bMG10"/>
    <property type="match status" value="1"/>
</dbReference>
<dbReference type="InterPro" id="IPR041246">
    <property type="entry name" value="Bact_MG10"/>
</dbReference>
<evidence type="ECO:0000313" key="2">
    <source>
        <dbReference type="EMBL" id="MPN06304.1"/>
    </source>
</evidence>
<gene>
    <name evidence="2" type="ORF">SDC9_153560</name>
</gene>
<proteinExistence type="predicted"/>
<feature type="domain" description="Bacterial alpha-2-macroglobulin MG10" evidence="1">
    <location>
        <begin position="3"/>
        <end position="118"/>
    </location>
</feature>
<reference evidence="2" key="1">
    <citation type="submission" date="2019-08" db="EMBL/GenBank/DDBJ databases">
        <authorList>
            <person name="Kucharzyk K."/>
            <person name="Murdoch R.W."/>
            <person name="Higgins S."/>
            <person name="Loffler F."/>
        </authorList>
    </citation>
    <scope>NUCLEOTIDE SEQUENCE</scope>
</reference>
<dbReference type="EMBL" id="VSSQ01052212">
    <property type="protein sequence ID" value="MPN06304.1"/>
    <property type="molecule type" value="Genomic_DNA"/>
</dbReference>
<sequence length="133" mass="15057">MSKKLFVMNGATMMPIEKAELKKGDKVITRLVVTTDRNLEFVALKDLRAACFEPVDQLSGSRWKESVCYYQTTKDASTQFFFAYLPKGTYVFEYELWVNNAGAYTSGIATIQCQYAPEFVSHTGGEKILIKNN</sequence>
<organism evidence="2">
    <name type="scientific">bioreactor metagenome</name>
    <dbReference type="NCBI Taxonomy" id="1076179"/>
    <lineage>
        <taxon>unclassified sequences</taxon>
        <taxon>metagenomes</taxon>
        <taxon>ecological metagenomes</taxon>
    </lineage>
</organism>
<dbReference type="AlphaFoldDB" id="A0A645F105"/>